<protein>
    <submittedName>
        <fullName evidence="2">Uncharacterized protein</fullName>
    </submittedName>
</protein>
<gene>
    <name evidence="2" type="ORF">RGR602_CH03188</name>
</gene>
<name>A0A0B4X318_9HYPH</name>
<evidence type="ECO:0000313" key="2">
    <source>
        <dbReference type="EMBL" id="AJD42504.1"/>
    </source>
</evidence>
<evidence type="ECO:0000256" key="1">
    <source>
        <dbReference type="SAM" id="Phobius"/>
    </source>
</evidence>
<dbReference type="HOGENOM" id="CLU_1843512_0_0_5"/>
<accession>A0A0B4X318</accession>
<dbReference type="AlphaFoldDB" id="A0A0B4X318"/>
<keyword evidence="1" id="KW-0812">Transmembrane</keyword>
<evidence type="ECO:0000313" key="3">
    <source>
        <dbReference type="Proteomes" id="UP000031368"/>
    </source>
</evidence>
<sequence>MFPDCFALGALVFVFLTLFHAVSAIHDIPHLMAKARNNPHQDAVHVAGWVSLFTLNAIWPFLFFWATIAQRIAQGQLQLSGASILPQSPKRVSPEQTFGHVDCSKTPTSTNCPPVLSHRSLSIPNTGTASQFFGSCFCV</sequence>
<dbReference type="EMBL" id="CP006877">
    <property type="protein sequence ID" value="AJD42504.1"/>
    <property type="molecule type" value="Genomic_DNA"/>
</dbReference>
<dbReference type="InterPro" id="IPR011223">
    <property type="entry name" value="UCP028770"/>
</dbReference>
<keyword evidence="3" id="KW-1185">Reference proteome</keyword>
<keyword evidence="1" id="KW-1133">Transmembrane helix</keyword>
<proteinExistence type="predicted"/>
<feature type="transmembrane region" description="Helical" evidence="1">
    <location>
        <begin position="48"/>
        <end position="68"/>
    </location>
</feature>
<dbReference type="Pfam" id="PF11742">
    <property type="entry name" value="DUF3302"/>
    <property type="match status" value="1"/>
</dbReference>
<dbReference type="KEGG" id="rga:RGR602_CH03188"/>
<organism evidence="2 3">
    <name type="scientific">Rhizobium gallicum bv. gallicum R602sp</name>
    <dbReference type="NCBI Taxonomy" id="1041138"/>
    <lineage>
        <taxon>Bacteria</taxon>
        <taxon>Pseudomonadati</taxon>
        <taxon>Pseudomonadota</taxon>
        <taxon>Alphaproteobacteria</taxon>
        <taxon>Hyphomicrobiales</taxon>
        <taxon>Rhizobiaceae</taxon>
        <taxon>Rhizobium/Agrobacterium group</taxon>
        <taxon>Rhizobium</taxon>
    </lineage>
</organism>
<dbReference type="Proteomes" id="UP000031368">
    <property type="component" value="Chromosome"/>
</dbReference>
<keyword evidence="1" id="KW-0472">Membrane</keyword>
<reference evidence="2 3" key="1">
    <citation type="submission" date="2013-11" db="EMBL/GenBank/DDBJ databases">
        <title>Complete genome sequence of Rhizobium gallicum bv. gallicum R602.</title>
        <authorList>
            <person name="Bustos P."/>
            <person name="Santamaria R.I."/>
            <person name="Lozano L."/>
            <person name="Acosta J.L."/>
            <person name="Ormeno-Orrillo E."/>
            <person name="Rogel M.A."/>
            <person name="Romero D."/>
            <person name="Cevallos M.A."/>
            <person name="Martinez-Romero E."/>
            <person name="Gonzalez V."/>
        </authorList>
    </citation>
    <scope>NUCLEOTIDE SEQUENCE [LARGE SCALE GENOMIC DNA]</scope>
    <source>
        <strain evidence="2 3">R602</strain>
    </source>
</reference>